<reference evidence="2 3" key="1">
    <citation type="submission" date="2016-10" db="EMBL/GenBank/DDBJ databases">
        <authorList>
            <person name="de Groot N.N."/>
        </authorList>
    </citation>
    <scope>NUCLEOTIDE SEQUENCE [LARGE SCALE GENOMIC DNA]</scope>
    <source>
        <strain evidence="2 3">DSM 10495</strain>
    </source>
</reference>
<dbReference type="InterPro" id="IPR043129">
    <property type="entry name" value="ATPase_NBD"/>
</dbReference>
<feature type="domain" description="ATPase BadF/BadG/BcrA/BcrD type" evidence="1">
    <location>
        <begin position="22"/>
        <end position="267"/>
    </location>
</feature>
<dbReference type="InterPro" id="IPR002731">
    <property type="entry name" value="ATPase_BadF"/>
</dbReference>
<dbReference type="EMBL" id="FNSN01000003">
    <property type="protein sequence ID" value="SEB80902.1"/>
    <property type="molecule type" value="Genomic_DNA"/>
</dbReference>
<name>A0A1H4MEW7_9MICC</name>
<dbReference type="SUPFAM" id="SSF53067">
    <property type="entry name" value="Actin-like ATPase domain"/>
    <property type="match status" value="2"/>
</dbReference>
<dbReference type="RefSeq" id="WP_066211353.1">
    <property type="nucleotide sequence ID" value="NZ_FNSN01000003.1"/>
</dbReference>
<proteinExistence type="predicted"/>
<dbReference type="Proteomes" id="UP000182652">
    <property type="component" value="Unassembled WGS sequence"/>
</dbReference>
<dbReference type="Pfam" id="PF01869">
    <property type="entry name" value="BcrAD_BadFG"/>
    <property type="match status" value="1"/>
</dbReference>
<evidence type="ECO:0000259" key="1">
    <source>
        <dbReference type="Pfam" id="PF01869"/>
    </source>
</evidence>
<evidence type="ECO:0000313" key="2">
    <source>
        <dbReference type="EMBL" id="SEB80902.1"/>
    </source>
</evidence>
<dbReference type="AlphaFoldDB" id="A0A1H4MEW7"/>
<keyword evidence="3" id="KW-1185">Reference proteome</keyword>
<evidence type="ECO:0000313" key="3">
    <source>
        <dbReference type="Proteomes" id="UP000182652"/>
    </source>
</evidence>
<organism evidence="2 3">
    <name type="scientific">Arthrobacter woluwensis</name>
    <dbReference type="NCBI Taxonomy" id="156980"/>
    <lineage>
        <taxon>Bacteria</taxon>
        <taxon>Bacillati</taxon>
        <taxon>Actinomycetota</taxon>
        <taxon>Actinomycetes</taxon>
        <taxon>Micrococcales</taxon>
        <taxon>Micrococcaceae</taxon>
        <taxon>Arthrobacter</taxon>
    </lineage>
</organism>
<protein>
    <submittedName>
        <fullName evidence="2">BadF-type ATPase</fullName>
    </submittedName>
</protein>
<sequence length="307" mass="31455">MTTPSHPATELPETASHEAVAIDIGGTKTRGVLLRNGLIAGDLTVGSANVQNVSVDAAQQAFAELFAGLAPTAVARVVVGAGGVDTEQDKHALASLIQPHVPGAHITVVHDSALLLAAAGATAGVAVIAGTGTAAWGRDTSGRESRFGGWGYLLGDEGSGYWLSREAVRHSLRRFNSGLEADALALALCESAGAPDVAGLIAAFHHPDKGRRYWAERSRVVVDAARGGNEGAKDILRRAADELTTLALGVLDNLGIEGPVVLGGGLGQHVPEISVPFREGLAARGHHDVRVLDQEPVFGAVALLTAG</sequence>
<dbReference type="STRING" id="156980.SAMN04489745_1307"/>
<dbReference type="InterPro" id="IPR052519">
    <property type="entry name" value="Euk-type_GlcNAc_Kinase"/>
</dbReference>
<dbReference type="PANTHER" id="PTHR43190">
    <property type="entry name" value="N-ACETYL-D-GLUCOSAMINE KINASE"/>
    <property type="match status" value="1"/>
</dbReference>
<gene>
    <name evidence="2" type="ORF">SAMN04489745_1307</name>
</gene>
<dbReference type="PANTHER" id="PTHR43190:SF3">
    <property type="entry name" value="N-ACETYL-D-GLUCOSAMINE KINASE"/>
    <property type="match status" value="1"/>
</dbReference>
<accession>A0A1H4MEW7</accession>
<dbReference type="Gene3D" id="3.30.420.40">
    <property type="match status" value="2"/>
</dbReference>